<accession>A0A1H6F5J4</accession>
<organism evidence="1 2">
    <name type="scientific">Candidatus Venteria ishoeyi</name>
    <dbReference type="NCBI Taxonomy" id="1899563"/>
    <lineage>
        <taxon>Bacteria</taxon>
        <taxon>Pseudomonadati</taxon>
        <taxon>Pseudomonadota</taxon>
        <taxon>Gammaproteobacteria</taxon>
        <taxon>Thiotrichales</taxon>
        <taxon>Thiotrichaceae</taxon>
        <taxon>Venteria</taxon>
    </lineage>
</organism>
<evidence type="ECO:0000313" key="1">
    <source>
        <dbReference type="EMBL" id="SEH05372.1"/>
    </source>
</evidence>
<evidence type="ECO:0000313" key="2">
    <source>
        <dbReference type="Proteomes" id="UP000236724"/>
    </source>
</evidence>
<sequence>MCGEIGIPINQYYKLTHRQVANIIAGYNNKQNLLLQNSWLQTREIAFAIIQPHLDKRHKNLSKQQFMPLWFENHKPTKPKPRLTREQIKEKFKSV</sequence>
<dbReference type="RefSeq" id="WP_103919315.1">
    <property type="nucleotide sequence ID" value="NZ_FMSV02000217.1"/>
</dbReference>
<dbReference type="Proteomes" id="UP000236724">
    <property type="component" value="Unassembled WGS sequence"/>
</dbReference>
<keyword evidence="2" id="KW-1185">Reference proteome</keyword>
<dbReference type="OrthoDB" id="1453380at2"/>
<dbReference type="AlphaFoldDB" id="A0A1H6F5J4"/>
<dbReference type="EMBL" id="FMSV02000217">
    <property type="protein sequence ID" value="SEH05372.1"/>
    <property type="molecule type" value="Genomic_DNA"/>
</dbReference>
<proteinExistence type="predicted"/>
<name>A0A1H6F5J4_9GAMM</name>
<reference evidence="1 2" key="1">
    <citation type="submission" date="2016-10" db="EMBL/GenBank/DDBJ databases">
        <authorList>
            <person name="de Groot N.N."/>
        </authorList>
    </citation>
    <scope>NUCLEOTIDE SEQUENCE [LARGE SCALE GENOMIC DNA]</scope>
    <source>
        <strain evidence="1">MBHS1</strain>
    </source>
</reference>
<gene>
    <name evidence="1" type="ORF">MBHS_01225</name>
</gene>
<protein>
    <submittedName>
        <fullName evidence="1">Uncharacterized protein</fullName>
    </submittedName>
</protein>